<reference evidence="15 16" key="1">
    <citation type="submission" date="2019-02" db="EMBL/GenBank/DDBJ databases">
        <title>Prokaryotic population dynamics and viral predation in marine succession experiment using metagenomics: the confinement effect.</title>
        <authorList>
            <person name="Haro-Moreno J.M."/>
            <person name="Rodriguez-Valera F."/>
            <person name="Lopez-Perez M."/>
        </authorList>
    </citation>
    <scope>NUCLEOTIDE SEQUENCE [LARGE SCALE GENOMIC DNA]</scope>
    <source>
        <strain evidence="15">MED-G170</strain>
    </source>
</reference>
<keyword evidence="3 11" id="KW-0285">Flavoprotein</keyword>
<dbReference type="Gene3D" id="2.40.110.10">
    <property type="entry name" value="Butyryl-CoA Dehydrogenase, subunit A, domain 2"/>
    <property type="match status" value="1"/>
</dbReference>
<sequence length="393" mass="43178">MATDWGKFNWEDPFNLDEQLTEEERLIRDSAASFAAEKLEPRVTQAFRDESTDRKIFNEMGELGMLGATIDGYGCPGVSYVSYGLIAREVERVDSGYRSMMSVQSSLVMYPIYTYGTDKQKEKYLPKLASGEWVGCFGLTEPDAGSDPGGMNTRAKSVDGGYLISGSKMWISNSPIADVFIVWAKTDDGVIRGFILEKGMKGLSAPKIEGKLALRASITGEIVMDEVFVAEEQLMPNVQGLKGPFGCLNSARYGISWGALGAAESCWYAARQYTLDRVQFNRPLAANQLIQFKLANMQTDISLGLLGSLRAGRLKEQGNLAPELISLLKRNNCSKALEIARIARDMHGGNGISDEYPIMRHMLNLEVVNTYEGTADVHALILGRAQTGIQAFS</sequence>
<comment type="pathway">
    <text evidence="7">Amino-acid metabolism; lysine degradation.</text>
</comment>
<evidence type="ECO:0000256" key="1">
    <source>
        <dbReference type="ARBA" id="ARBA00001974"/>
    </source>
</evidence>
<evidence type="ECO:0000313" key="15">
    <source>
        <dbReference type="EMBL" id="RZO19142.1"/>
    </source>
</evidence>
<comment type="catalytic activity">
    <reaction evidence="10">
        <text>glutaryl-CoA + oxidized [electron-transfer flavoprotein] + 2 H(+) = (2E)-butenoyl-CoA + reduced [electron-transfer flavoprotein] + CO2</text>
        <dbReference type="Rhea" id="RHEA:13389"/>
        <dbReference type="Rhea" id="RHEA-COMP:10685"/>
        <dbReference type="Rhea" id="RHEA-COMP:10686"/>
        <dbReference type="ChEBI" id="CHEBI:15378"/>
        <dbReference type="ChEBI" id="CHEBI:16526"/>
        <dbReference type="ChEBI" id="CHEBI:57332"/>
        <dbReference type="ChEBI" id="CHEBI:57378"/>
        <dbReference type="ChEBI" id="CHEBI:57692"/>
        <dbReference type="ChEBI" id="CHEBI:58307"/>
        <dbReference type="EC" id="1.3.8.6"/>
    </reaction>
</comment>
<dbReference type="SUPFAM" id="SSF47203">
    <property type="entry name" value="Acyl-CoA dehydrogenase C-terminal domain-like"/>
    <property type="match status" value="1"/>
</dbReference>
<keyword evidence="5" id="KW-0809">Transit peptide</keyword>
<evidence type="ECO:0000256" key="5">
    <source>
        <dbReference type="ARBA" id="ARBA00022946"/>
    </source>
</evidence>
<dbReference type="PROSITE" id="PS00072">
    <property type="entry name" value="ACYL_COA_DH_1"/>
    <property type="match status" value="1"/>
</dbReference>
<dbReference type="GO" id="GO:0050660">
    <property type="term" value="F:flavin adenine dinucleotide binding"/>
    <property type="evidence" value="ECO:0007669"/>
    <property type="project" value="InterPro"/>
</dbReference>
<feature type="domain" description="Acyl-CoA dehydrogenase/oxidase C-terminal" evidence="12">
    <location>
        <begin position="245"/>
        <end position="385"/>
    </location>
</feature>
<comment type="pathway">
    <text evidence="8">Amino-acid metabolism; tryptophan metabolism.</text>
</comment>
<comment type="caution">
    <text evidence="15">The sequence shown here is derived from an EMBL/GenBank/DDBJ whole genome shotgun (WGS) entry which is preliminary data.</text>
</comment>
<evidence type="ECO:0000259" key="12">
    <source>
        <dbReference type="Pfam" id="PF00441"/>
    </source>
</evidence>
<dbReference type="Gene3D" id="1.10.540.10">
    <property type="entry name" value="Acyl-CoA dehydrogenase/oxidase, N-terminal domain"/>
    <property type="match status" value="1"/>
</dbReference>
<dbReference type="GO" id="GO:0046949">
    <property type="term" value="P:fatty-acyl-CoA biosynthetic process"/>
    <property type="evidence" value="ECO:0007669"/>
    <property type="project" value="TreeGrafter"/>
</dbReference>
<feature type="domain" description="Acyl-CoA oxidase/dehydrogenase middle" evidence="13">
    <location>
        <begin position="136"/>
        <end position="227"/>
    </location>
</feature>
<evidence type="ECO:0000256" key="2">
    <source>
        <dbReference type="ARBA" id="ARBA00009347"/>
    </source>
</evidence>
<evidence type="ECO:0000256" key="3">
    <source>
        <dbReference type="ARBA" id="ARBA00022630"/>
    </source>
</evidence>
<dbReference type="GO" id="GO:0000062">
    <property type="term" value="F:fatty-acyl-CoA binding"/>
    <property type="evidence" value="ECO:0007669"/>
    <property type="project" value="TreeGrafter"/>
</dbReference>
<accession>A0A520MD29</accession>
<dbReference type="InterPro" id="IPR009100">
    <property type="entry name" value="AcylCoA_DH/oxidase_NM_dom_sf"/>
</dbReference>
<organism evidence="15 16">
    <name type="scientific">SAR92 clade bacterium</name>
    <dbReference type="NCBI Taxonomy" id="2315479"/>
    <lineage>
        <taxon>Bacteria</taxon>
        <taxon>Pseudomonadati</taxon>
        <taxon>Pseudomonadota</taxon>
        <taxon>Gammaproteobacteria</taxon>
        <taxon>Cellvibrionales</taxon>
        <taxon>Porticoccaceae</taxon>
        <taxon>SAR92 clade</taxon>
    </lineage>
</organism>
<dbReference type="PANTHER" id="PTHR42807">
    <property type="entry name" value="GLUTARYL-COA DEHYDROGENASE, MITOCHONDRIAL"/>
    <property type="match status" value="1"/>
</dbReference>
<dbReference type="InterPro" id="IPR046373">
    <property type="entry name" value="Acyl-CoA_Oxase/DH_mid-dom_sf"/>
</dbReference>
<dbReference type="InterPro" id="IPR006091">
    <property type="entry name" value="Acyl-CoA_Oxase/DH_mid-dom"/>
</dbReference>
<evidence type="ECO:0000259" key="13">
    <source>
        <dbReference type="Pfam" id="PF02770"/>
    </source>
</evidence>
<dbReference type="SUPFAM" id="SSF56645">
    <property type="entry name" value="Acyl-CoA dehydrogenase NM domain-like"/>
    <property type="match status" value="1"/>
</dbReference>
<dbReference type="EC" id="1.3.8.6" evidence="9"/>
<name>A0A520MD29_9GAMM</name>
<dbReference type="InterPro" id="IPR009075">
    <property type="entry name" value="AcylCo_DH/oxidase_C"/>
</dbReference>
<gene>
    <name evidence="15" type="ORF">EVB03_08885</name>
</gene>
<proteinExistence type="inferred from homology"/>
<dbReference type="InterPro" id="IPR036250">
    <property type="entry name" value="AcylCo_DH-like_C"/>
</dbReference>
<dbReference type="AlphaFoldDB" id="A0A520MD29"/>
<evidence type="ECO:0000256" key="11">
    <source>
        <dbReference type="RuleBase" id="RU362125"/>
    </source>
</evidence>
<dbReference type="EMBL" id="SHBP01000018">
    <property type="protein sequence ID" value="RZO19142.1"/>
    <property type="molecule type" value="Genomic_DNA"/>
</dbReference>
<dbReference type="FunFam" id="2.40.110.10:FF:000008">
    <property type="entry name" value="Glutaryl-CoA dehydrogenase, mitochondrial"/>
    <property type="match status" value="1"/>
</dbReference>
<evidence type="ECO:0000259" key="14">
    <source>
        <dbReference type="Pfam" id="PF02771"/>
    </source>
</evidence>
<dbReference type="PANTHER" id="PTHR42807:SF1">
    <property type="entry name" value="GLUTARYL-COA DEHYDROGENASE, MITOCHONDRIAL"/>
    <property type="match status" value="1"/>
</dbReference>
<dbReference type="InterPro" id="IPR052033">
    <property type="entry name" value="Glutaryl-CoA_DH_mitochondrial"/>
</dbReference>
<evidence type="ECO:0000256" key="9">
    <source>
        <dbReference type="ARBA" id="ARBA00039033"/>
    </source>
</evidence>
<evidence type="ECO:0000256" key="4">
    <source>
        <dbReference type="ARBA" id="ARBA00022827"/>
    </source>
</evidence>
<dbReference type="Pfam" id="PF02770">
    <property type="entry name" value="Acyl-CoA_dh_M"/>
    <property type="match status" value="1"/>
</dbReference>
<evidence type="ECO:0000313" key="16">
    <source>
        <dbReference type="Proteomes" id="UP000315889"/>
    </source>
</evidence>
<comment type="cofactor">
    <cofactor evidence="1 11">
        <name>FAD</name>
        <dbReference type="ChEBI" id="CHEBI:57692"/>
    </cofactor>
</comment>
<dbReference type="Pfam" id="PF02771">
    <property type="entry name" value="Acyl-CoA_dh_N"/>
    <property type="match status" value="1"/>
</dbReference>
<dbReference type="PROSITE" id="PS00073">
    <property type="entry name" value="ACYL_COA_DH_2"/>
    <property type="match status" value="1"/>
</dbReference>
<dbReference type="CDD" id="cd01151">
    <property type="entry name" value="GCD"/>
    <property type="match status" value="1"/>
</dbReference>
<evidence type="ECO:0000256" key="10">
    <source>
        <dbReference type="ARBA" id="ARBA00049493"/>
    </source>
</evidence>
<evidence type="ECO:0000256" key="6">
    <source>
        <dbReference type="ARBA" id="ARBA00023002"/>
    </source>
</evidence>
<dbReference type="GO" id="GO:0004361">
    <property type="term" value="F:glutaryl-CoA dehydrogenase activity"/>
    <property type="evidence" value="ECO:0007669"/>
    <property type="project" value="UniProtKB-EC"/>
</dbReference>
<evidence type="ECO:0000256" key="8">
    <source>
        <dbReference type="ARBA" id="ARBA00037927"/>
    </source>
</evidence>
<evidence type="ECO:0000256" key="7">
    <source>
        <dbReference type="ARBA" id="ARBA00037899"/>
    </source>
</evidence>
<dbReference type="Proteomes" id="UP000315889">
    <property type="component" value="Unassembled WGS sequence"/>
</dbReference>
<dbReference type="GO" id="GO:0033539">
    <property type="term" value="P:fatty acid beta-oxidation using acyl-CoA dehydrogenase"/>
    <property type="evidence" value="ECO:0007669"/>
    <property type="project" value="TreeGrafter"/>
</dbReference>
<dbReference type="InterPro" id="IPR013786">
    <property type="entry name" value="AcylCoA_DH/ox_N"/>
</dbReference>
<dbReference type="FunFam" id="1.20.140.10:FF:000006">
    <property type="entry name" value="Glutaryl-CoA dehydrogenase, mitochondrial"/>
    <property type="match status" value="1"/>
</dbReference>
<dbReference type="Gene3D" id="1.20.140.10">
    <property type="entry name" value="Butyryl-CoA Dehydrogenase, subunit A, domain 3"/>
    <property type="match status" value="1"/>
</dbReference>
<keyword evidence="4 11" id="KW-0274">FAD</keyword>
<protein>
    <recommendedName>
        <fullName evidence="9">glutaryl-CoA dehydrogenase (ETF)</fullName>
        <ecNumber evidence="9">1.3.8.6</ecNumber>
    </recommendedName>
</protein>
<feature type="domain" description="Acyl-CoA dehydrogenase/oxidase N-terminal" evidence="14">
    <location>
        <begin position="21"/>
        <end position="132"/>
    </location>
</feature>
<dbReference type="FunFam" id="1.10.540.10:FF:000003">
    <property type="entry name" value="glutaryl-CoA dehydrogenase, mitochondrial"/>
    <property type="match status" value="1"/>
</dbReference>
<comment type="similarity">
    <text evidence="2 11">Belongs to the acyl-CoA dehydrogenase family.</text>
</comment>
<keyword evidence="6 11" id="KW-0560">Oxidoreductase</keyword>
<dbReference type="InterPro" id="IPR037069">
    <property type="entry name" value="AcylCoA_DH/ox_N_sf"/>
</dbReference>
<dbReference type="InterPro" id="IPR006089">
    <property type="entry name" value="Acyl-CoA_DH_CS"/>
</dbReference>
<dbReference type="Pfam" id="PF00441">
    <property type="entry name" value="Acyl-CoA_dh_1"/>
    <property type="match status" value="1"/>
</dbReference>